<keyword evidence="9" id="KW-1185">Reference proteome</keyword>
<feature type="transmembrane region" description="Helical" evidence="6">
    <location>
        <begin position="387"/>
        <end position="406"/>
    </location>
</feature>
<dbReference type="RefSeq" id="WP_209899559.1">
    <property type="nucleotide sequence ID" value="NZ_BAAAJW010000004.1"/>
</dbReference>
<dbReference type="Proteomes" id="UP001519290">
    <property type="component" value="Unassembled WGS sequence"/>
</dbReference>
<evidence type="ECO:0000256" key="6">
    <source>
        <dbReference type="SAM" id="Phobius"/>
    </source>
</evidence>
<name>A0ABS4WXH0_9MICO</name>
<organism evidence="8 9">
    <name type="scientific">Brachybacterium sacelli</name>
    <dbReference type="NCBI Taxonomy" id="173364"/>
    <lineage>
        <taxon>Bacteria</taxon>
        <taxon>Bacillati</taxon>
        <taxon>Actinomycetota</taxon>
        <taxon>Actinomycetes</taxon>
        <taxon>Micrococcales</taxon>
        <taxon>Dermabacteraceae</taxon>
        <taxon>Brachybacterium</taxon>
    </lineage>
</organism>
<sequence>MTSAAPRVTRAHLVWAVGVFAYLCAVSGRASFGVASVEASARFGVDGAVLSLFGVVQLGTYAAAQIPAGLLLDRIGPRRMMVLGAVTMAAGQLLLALASDVPTALVARMLTGIGDAATLISVVRLIATWFPTGQVPVFTQLATMIGQFGQAVAAVPFLAVLVSLGWTAAWSSLAFLLLFSVLLVLAVVRDEPPGEEGTPARESPRAGQVLRDVFTSRAAWSGFFLHALTLGTVNTFLFLWGVPYLTHGHGLEPAQVGALLTLNVVVMVAIGPLVGVATGRFPHHRARLGWIAGGVLALAWTGTLLVPVPLTAWQLLPLILALSVGSATCSVGFDLARTGVPRRAIGTATGMVNIGGYTTSLLAVLTIGLLLDVLAPDGRTGLDEYRLAFTSMGLFLALAAIGLFLTTRQVTPGSTSISPRPTG</sequence>
<feature type="transmembrane region" description="Helical" evidence="6">
    <location>
        <begin position="312"/>
        <end position="333"/>
    </location>
</feature>
<feature type="transmembrane region" description="Helical" evidence="6">
    <location>
        <begin position="218"/>
        <end position="242"/>
    </location>
</feature>
<evidence type="ECO:0000256" key="2">
    <source>
        <dbReference type="ARBA" id="ARBA00022475"/>
    </source>
</evidence>
<dbReference type="InterPro" id="IPR011701">
    <property type="entry name" value="MFS"/>
</dbReference>
<keyword evidence="4 6" id="KW-1133">Transmembrane helix</keyword>
<dbReference type="SUPFAM" id="SSF103473">
    <property type="entry name" value="MFS general substrate transporter"/>
    <property type="match status" value="1"/>
</dbReference>
<keyword evidence="5 6" id="KW-0472">Membrane</keyword>
<dbReference type="InterPro" id="IPR020846">
    <property type="entry name" value="MFS_dom"/>
</dbReference>
<comment type="caution">
    <text evidence="8">The sequence shown here is derived from an EMBL/GenBank/DDBJ whole genome shotgun (WGS) entry which is preliminary data.</text>
</comment>
<dbReference type="CDD" id="cd06174">
    <property type="entry name" value="MFS"/>
    <property type="match status" value="1"/>
</dbReference>
<feature type="transmembrane region" description="Helical" evidence="6">
    <location>
        <begin position="168"/>
        <end position="188"/>
    </location>
</feature>
<dbReference type="Gene3D" id="1.20.1250.20">
    <property type="entry name" value="MFS general substrate transporter like domains"/>
    <property type="match status" value="2"/>
</dbReference>
<feature type="transmembrane region" description="Helical" evidence="6">
    <location>
        <begin position="138"/>
        <end position="162"/>
    </location>
</feature>
<evidence type="ECO:0000259" key="7">
    <source>
        <dbReference type="PROSITE" id="PS50850"/>
    </source>
</evidence>
<comment type="subcellular location">
    <subcellularLocation>
        <location evidence="1">Cell membrane</location>
        <topology evidence="1">Multi-pass membrane protein</topology>
    </subcellularLocation>
</comment>
<dbReference type="PANTHER" id="PTHR43124">
    <property type="entry name" value="PURINE EFFLUX PUMP PBUE"/>
    <property type="match status" value="1"/>
</dbReference>
<gene>
    <name evidence="8" type="ORF">JOF43_000856</name>
</gene>
<dbReference type="EMBL" id="JAGIOD010000001">
    <property type="protein sequence ID" value="MBP2380899.1"/>
    <property type="molecule type" value="Genomic_DNA"/>
</dbReference>
<evidence type="ECO:0000313" key="9">
    <source>
        <dbReference type="Proteomes" id="UP001519290"/>
    </source>
</evidence>
<feature type="transmembrane region" description="Helical" evidence="6">
    <location>
        <begin position="47"/>
        <end position="68"/>
    </location>
</feature>
<dbReference type="Pfam" id="PF07690">
    <property type="entry name" value="MFS_1"/>
    <property type="match status" value="1"/>
</dbReference>
<proteinExistence type="predicted"/>
<keyword evidence="2" id="KW-1003">Cell membrane</keyword>
<protein>
    <submittedName>
        <fullName evidence="8">MFS family permease</fullName>
    </submittedName>
</protein>
<evidence type="ECO:0000256" key="4">
    <source>
        <dbReference type="ARBA" id="ARBA00022989"/>
    </source>
</evidence>
<reference evidence="8 9" key="1">
    <citation type="submission" date="2021-03" db="EMBL/GenBank/DDBJ databases">
        <title>Sequencing the genomes of 1000 actinobacteria strains.</title>
        <authorList>
            <person name="Klenk H.-P."/>
        </authorList>
    </citation>
    <scope>NUCLEOTIDE SEQUENCE [LARGE SCALE GENOMIC DNA]</scope>
    <source>
        <strain evidence="8 9">DSM 14566</strain>
    </source>
</reference>
<evidence type="ECO:0000256" key="3">
    <source>
        <dbReference type="ARBA" id="ARBA00022692"/>
    </source>
</evidence>
<dbReference type="InterPro" id="IPR050189">
    <property type="entry name" value="MFS_Efflux_Transporters"/>
</dbReference>
<evidence type="ECO:0000313" key="8">
    <source>
        <dbReference type="EMBL" id="MBP2380899.1"/>
    </source>
</evidence>
<feature type="transmembrane region" description="Helical" evidence="6">
    <location>
        <begin position="80"/>
        <end position="99"/>
    </location>
</feature>
<keyword evidence="3 6" id="KW-0812">Transmembrane</keyword>
<feature type="transmembrane region" description="Helical" evidence="6">
    <location>
        <begin position="254"/>
        <end position="276"/>
    </location>
</feature>
<dbReference type="PANTHER" id="PTHR43124:SF3">
    <property type="entry name" value="CHLORAMPHENICOL EFFLUX PUMP RV0191"/>
    <property type="match status" value="1"/>
</dbReference>
<feature type="transmembrane region" description="Helical" evidence="6">
    <location>
        <begin position="354"/>
        <end position="375"/>
    </location>
</feature>
<evidence type="ECO:0000256" key="5">
    <source>
        <dbReference type="ARBA" id="ARBA00023136"/>
    </source>
</evidence>
<feature type="transmembrane region" description="Helical" evidence="6">
    <location>
        <begin position="288"/>
        <end position="306"/>
    </location>
</feature>
<accession>A0ABS4WXH0</accession>
<dbReference type="PROSITE" id="PS50850">
    <property type="entry name" value="MFS"/>
    <property type="match status" value="1"/>
</dbReference>
<feature type="transmembrane region" description="Helical" evidence="6">
    <location>
        <begin position="105"/>
        <end position="126"/>
    </location>
</feature>
<evidence type="ECO:0000256" key="1">
    <source>
        <dbReference type="ARBA" id="ARBA00004651"/>
    </source>
</evidence>
<feature type="domain" description="Major facilitator superfamily (MFS) profile" evidence="7">
    <location>
        <begin position="13"/>
        <end position="411"/>
    </location>
</feature>
<feature type="transmembrane region" description="Helical" evidence="6">
    <location>
        <begin position="12"/>
        <end position="35"/>
    </location>
</feature>
<dbReference type="InterPro" id="IPR036259">
    <property type="entry name" value="MFS_trans_sf"/>
</dbReference>